<dbReference type="RefSeq" id="WP_249280488.1">
    <property type="nucleotide sequence ID" value="NZ_JACRSS010000003.1"/>
</dbReference>
<reference evidence="2" key="1">
    <citation type="submission" date="2020-08" db="EMBL/GenBank/DDBJ databases">
        <title>Genome public.</title>
        <authorList>
            <person name="Liu C."/>
            <person name="Sun Q."/>
        </authorList>
    </citation>
    <scope>NUCLEOTIDE SEQUENCE</scope>
    <source>
        <strain evidence="2">NSJ-63</strain>
    </source>
</reference>
<protein>
    <submittedName>
        <fullName evidence="2">Helix-turn-helix transcriptional regulator</fullName>
    </submittedName>
</protein>
<dbReference type="Proteomes" id="UP000617951">
    <property type="component" value="Unassembled WGS sequence"/>
</dbReference>
<proteinExistence type="predicted"/>
<accession>A0A926DJA9</accession>
<feature type="domain" description="HTH cro/C1-type" evidence="1">
    <location>
        <begin position="17"/>
        <end position="71"/>
    </location>
</feature>
<evidence type="ECO:0000259" key="1">
    <source>
        <dbReference type="PROSITE" id="PS50943"/>
    </source>
</evidence>
<dbReference type="PROSITE" id="PS50943">
    <property type="entry name" value="HTH_CROC1"/>
    <property type="match status" value="1"/>
</dbReference>
<dbReference type="EMBL" id="JACRSS010000003">
    <property type="protein sequence ID" value="MBC8538812.1"/>
    <property type="molecule type" value="Genomic_DNA"/>
</dbReference>
<dbReference type="Pfam" id="PF01381">
    <property type="entry name" value="HTH_3"/>
    <property type="match status" value="1"/>
</dbReference>
<keyword evidence="3" id="KW-1185">Reference proteome</keyword>
<dbReference type="GO" id="GO:0003677">
    <property type="term" value="F:DNA binding"/>
    <property type="evidence" value="ECO:0007669"/>
    <property type="project" value="InterPro"/>
</dbReference>
<evidence type="ECO:0000313" key="3">
    <source>
        <dbReference type="Proteomes" id="UP000617951"/>
    </source>
</evidence>
<dbReference type="InterPro" id="IPR001387">
    <property type="entry name" value="Cro/C1-type_HTH"/>
</dbReference>
<dbReference type="SUPFAM" id="SSF47413">
    <property type="entry name" value="lambda repressor-like DNA-binding domains"/>
    <property type="match status" value="1"/>
</dbReference>
<comment type="caution">
    <text evidence="2">The sequence shown here is derived from an EMBL/GenBank/DDBJ whole genome shotgun (WGS) entry which is preliminary data.</text>
</comment>
<name>A0A926DJA9_9FIRM</name>
<gene>
    <name evidence="2" type="ORF">H8693_07670</name>
</gene>
<dbReference type="Gene3D" id="1.10.260.40">
    <property type="entry name" value="lambda repressor-like DNA-binding domains"/>
    <property type="match status" value="1"/>
</dbReference>
<dbReference type="InterPro" id="IPR010982">
    <property type="entry name" value="Lambda_DNA-bd_dom_sf"/>
</dbReference>
<evidence type="ECO:0000313" key="2">
    <source>
        <dbReference type="EMBL" id="MBC8538812.1"/>
    </source>
</evidence>
<sequence>MPDNQKNQNFPNFGKNVHQYRKLRGYTTETLAELANLSRTYLCDLESGKKMASLQAAYRLSVALVVPLDTLLFGDAADLASQAKRQVLKDTIDLLTDAEAECVFRMVNDILPLTRRPEK</sequence>
<organism evidence="2 3">
    <name type="scientific">Guopingia tenuis</name>
    <dbReference type="NCBI Taxonomy" id="2763656"/>
    <lineage>
        <taxon>Bacteria</taxon>
        <taxon>Bacillati</taxon>
        <taxon>Bacillota</taxon>
        <taxon>Clostridia</taxon>
        <taxon>Christensenellales</taxon>
        <taxon>Christensenellaceae</taxon>
        <taxon>Guopingia</taxon>
    </lineage>
</organism>
<dbReference type="SMART" id="SM00530">
    <property type="entry name" value="HTH_XRE"/>
    <property type="match status" value="1"/>
</dbReference>
<dbReference type="AlphaFoldDB" id="A0A926DJA9"/>
<dbReference type="CDD" id="cd00093">
    <property type="entry name" value="HTH_XRE"/>
    <property type="match status" value="1"/>
</dbReference>